<organism evidence="1 2">
    <name type="scientific">Caligus rogercresseyi</name>
    <name type="common">Sea louse</name>
    <dbReference type="NCBI Taxonomy" id="217165"/>
    <lineage>
        <taxon>Eukaryota</taxon>
        <taxon>Metazoa</taxon>
        <taxon>Ecdysozoa</taxon>
        <taxon>Arthropoda</taxon>
        <taxon>Crustacea</taxon>
        <taxon>Multicrustacea</taxon>
        <taxon>Hexanauplia</taxon>
        <taxon>Copepoda</taxon>
        <taxon>Siphonostomatoida</taxon>
        <taxon>Caligidae</taxon>
        <taxon>Caligus</taxon>
    </lineage>
</organism>
<dbReference type="Proteomes" id="UP000595437">
    <property type="component" value="Chromosome 6"/>
</dbReference>
<sequence length="79" mass="9068">RIDVDHVHQVGSVEKLSVQIIQVIDLPQRSVVLSTHTKRYFPQSLVSKMIGIKFSFNSQKLGIFWDQEGHLLKPFSTHP</sequence>
<evidence type="ECO:0000313" key="2">
    <source>
        <dbReference type="Proteomes" id="UP000595437"/>
    </source>
</evidence>
<evidence type="ECO:0000313" key="1">
    <source>
        <dbReference type="EMBL" id="QQP49646.1"/>
    </source>
</evidence>
<feature type="non-terminal residue" evidence="1">
    <location>
        <position position="1"/>
    </location>
</feature>
<protein>
    <submittedName>
        <fullName evidence="1">Uncharacterized protein</fullName>
    </submittedName>
</protein>
<gene>
    <name evidence="1" type="ORF">FKW44_010389</name>
</gene>
<dbReference type="AlphaFoldDB" id="A0A7T8K8Z5"/>
<dbReference type="EMBL" id="CP045895">
    <property type="protein sequence ID" value="QQP49646.1"/>
    <property type="molecule type" value="Genomic_DNA"/>
</dbReference>
<name>A0A7T8K8Z5_CALRO</name>
<proteinExistence type="predicted"/>
<accession>A0A7T8K8Z5</accession>
<reference evidence="2" key="1">
    <citation type="submission" date="2021-01" db="EMBL/GenBank/DDBJ databases">
        <title>Caligus Genome Assembly.</title>
        <authorList>
            <person name="Gallardo-Escarate C."/>
        </authorList>
    </citation>
    <scope>NUCLEOTIDE SEQUENCE [LARGE SCALE GENOMIC DNA]</scope>
</reference>
<keyword evidence="2" id="KW-1185">Reference proteome</keyword>
<feature type="non-terminal residue" evidence="1">
    <location>
        <position position="79"/>
    </location>
</feature>